<dbReference type="Proteomes" id="UP001189429">
    <property type="component" value="Unassembled WGS sequence"/>
</dbReference>
<dbReference type="EMBL" id="CAUYUJ010014815">
    <property type="protein sequence ID" value="CAK0846309.1"/>
    <property type="molecule type" value="Genomic_DNA"/>
</dbReference>
<dbReference type="SUPFAM" id="SSF50630">
    <property type="entry name" value="Acid proteases"/>
    <property type="match status" value="1"/>
</dbReference>
<evidence type="ECO:0000313" key="2">
    <source>
        <dbReference type="EMBL" id="CAK0846309.1"/>
    </source>
</evidence>
<accession>A0ABN9TK20</accession>
<name>A0ABN9TK20_9DINO</name>
<feature type="region of interest" description="Disordered" evidence="1">
    <location>
        <begin position="1"/>
        <end position="20"/>
    </location>
</feature>
<gene>
    <name evidence="2" type="ORF">PCOR1329_LOCUS39859</name>
</gene>
<organism evidence="2 3">
    <name type="scientific">Prorocentrum cordatum</name>
    <dbReference type="NCBI Taxonomy" id="2364126"/>
    <lineage>
        <taxon>Eukaryota</taxon>
        <taxon>Sar</taxon>
        <taxon>Alveolata</taxon>
        <taxon>Dinophyceae</taxon>
        <taxon>Prorocentrales</taxon>
        <taxon>Prorocentraceae</taxon>
        <taxon>Prorocentrum</taxon>
    </lineage>
</organism>
<proteinExistence type="predicted"/>
<feature type="compositionally biased region" description="Low complexity" evidence="1">
    <location>
        <begin position="404"/>
        <end position="432"/>
    </location>
</feature>
<protein>
    <submittedName>
        <fullName evidence="2">Uncharacterized protein</fullName>
    </submittedName>
</protein>
<dbReference type="InterPro" id="IPR021109">
    <property type="entry name" value="Peptidase_aspartic_dom_sf"/>
</dbReference>
<sequence>MESPGDFKQSGSKRYDINRRVQEDEEAMLPAIEEAPVFRGDTAANQAIGDEAYVIKLQETNIQKCVGTMADLKKKLEMQIEVLIAQKKVLSQNLARSQQVNNTTAEGAFMLAENTQTLADQIKSIDETTSALITAHGSLAWKYGTPLQMASTKEYSKLQHDEKEDLQGLAMTQKVNRAMFEAKGANNGTIPPWRADDPSSWIFYGWTPPKGEIPVWNKDDPKTWTFYGWREPKKWVDYKEGKSSKPETPEAADTPCKPLDLAKRFSGVASVFPFRGRCIIVGTERLDGRAGRSLLLPVDMGPPLGNKVFIWGEPVLRRYYTVYDLAKKRVGFTLAQEPEEGAQGLPAVGAPPPGSLVSGAPLPPRAKQAAEQAPAHSAEVDEEAAKEEDDEVLIVNREEAKEAPAAAGAAAAPPAAAPAGQTASAEAPAEATPGGGGGSAALMAERAAARAELEALRAERDQARAEVARLRGEAAAPVPLAPVIAV</sequence>
<feature type="region of interest" description="Disordered" evidence="1">
    <location>
        <begin position="342"/>
        <end position="389"/>
    </location>
</feature>
<evidence type="ECO:0000313" key="3">
    <source>
        <dbReference type="Proteomes" id="UP001189429"/>
    </source>
</evidence>
<feature type="region of interest" description="Disordered" evidence="1">
    <location>
        <begin position="404"/>
        <end position="443"/>
    </location>
</feature>
<reference evidence="2" key="1">
    <citation type="submission" date="2023-10" db="EMBL/GenBank/DDBJ databases">
        <authorList>
            <person name="Chen Y."/>
            <person name="Shah S."/>
            <person name="Dougan E. K."/>
            <person name="Thang M."/>
            <person name="Chan C."/>
        </authorList>
    </citation>
    <scope>NUCLEOTIDE SEQUENCE [LARGE SCALE GENOMIC DNA]</scope>
</reference>
<comment type="caution">
    <text evidence="2">The sequence shown here is derived from an EMBL/GenBank/DDBJ whole genome shotgun (WGS) entry which is preliminary data.</text>
</comment>
<evidence type="ECO:0000256" key="1">
    <source>
        <dbReference type="SAM" id="MobiDB-lite"/>
    </source>
</evidence>
<keyword evidence="3" id="KW-1185">Reference proteome</keyword>
<dbReference type="Gene3D" id="2.40.70.10">
    <property type="entry name" value="Acid Proteases"/>
    <property type="match status" value="1"/>
</dbReference>
<feature type="compositionally biased region" description="Acidic residues" evidence="1">
    <location>
        <begin position="380"/>
        <end position="389"/>
    </location>
</feature>